<feature type="compositionally biased region" description="Low complexity" evidence="1">
    <location>
        <begin position="365"/>
        <end position="388"/>
    </location>
</feature>
<name>A0ABR3RLP1_9PLEO</name>
<dbReference type="EMBL" id="JAKJXO020000005">
    <property type="protein sequence ID" value="KAL1605381.1"/>
    <property type="molecule type" value="Genomic_DNA"/>
</dbReference>
<feature type="region of interest" description="Disordered" evidence="1">
    <location>
        <begin position="1"/>
        <end position="44"/>
    </location>
</feature>
<feature type="compositionally biased region" description="Polar residues" evidence="1">
    <location>
        <begin position="124"/>
        <end position="141"/>
    </location>
</feature>
<feature type="compositionally biased region" description="Polar residues" evidence="1">
    <location>
        <begin position="22"/>
        <end position="44"/>
    </location>
</feature>
<reference evidence="2 3" key="1">
    <citation type="submission" date="2024-02" db="EMBL/GenBank/DDBJ databases">
        <title>De novo assembly and annotation of 12 fungi associated with fruit tree decline syndrome in Ontario, Canada.</title>
        <authorList>
            <person name="Sulman M."/>
            <person name="Ellouze W."/>
            <person name="Ilyukhin E."/>
        </authorList>
    </citation>
    <scope>NUCLEOTIDE SEQUENCE [LARGE SCALE GENOMIC DNA]</scope>
    <source>
        <strain evidence="2 3">M42-189</strain>
    </source>
</reference>
<evidence type="ECO:0000256" key="1">
    <source>
        <dbReference type="SAM" id="MobiDB-lite"/>
    </source>
</evidence>
<feature type="compositionally biased region" description="Acidic residues" evidence="1">
    <location>
        <begin position="1"/>
        <end position="10"/>
    </location>
</feature>
<protein>
    <submittedName>
        <fullName evidence="2">Uncharacterized protein</fullName>
    </submittedName>
</protein>
<feature type="region of interest" description="Disordered" evidence="1">
    <location>
        <begin position="613"/>
        <end position="636"/>
    </location>
</feature>
<evidence type="ECO:0000313" key="2">
    <source>
        <dbReference type="EMBL" id="KAL1605381.1"/>
    </source>
</evidence>
<organism evidence="2 3">
    <name type="scientific">Paraconiothyrium brasiliense</name>
    <dbReference type="NCBI Taxonomy" id="300254"/>
    <lineage>
        <taxon>Eukaryota</taxon>
        <taxon>Fungi</taxon>
        <taxon>Dikarya</taxon>
        <taxon>Ascomycota</taxon>
        <taxon>Pezizomycotina</taxon>
        <taxon>Dothideomycetes</taxon>
        <taxon>Pleosporomycetidae</taxon>
        <taxon>Pleosporales</taxon>
        <taxon>Massarineae</taxon>
        <taxon>Didymosphaeriaceae</taxon>
        <taxon>Paraconiothyrium</taxon>
    </lineage>
</organism>
<keyword evidence="3" id="KW-1185">Reference proteome</keyword>
<feature type="compositionally biased region" description="Low complexity" evidence="1">
    <location>
        <begin position="171"/>
        <end position="184"/>
    </location>
</feature>
<comment type="caution">
    <text evidence="2">The sequence shown here is derived from an EMBL/GenBank/DDBJ whole genome shotgun (WGS) entry which is preliminary data.</text>
</comment>
<dbReference type="Proteomes" id="UP001521785">
    <property type="component" value="Unassembled WGS sequence"/>
</dbReference>
<sequence length="660" mass="71649">MAGDLQESENDFAPQAVEDTLEATSTGSIQATHSIAGRSTQATPSIMERQNPLDHMHANSDLLDEAPPPYLECEGPPRNGWQPTAVEYSCDNNPQLVVASQAEFPEVHVRGVIGRSEPEAYPITPSTAIGSHRPSTPSTALGSPVDESLWPDPLRLRQSSNNSIPRRPVPSHTFHYTTTTSFSSAKAREAGFEMEEPPSLDRGGVSSISPPGITLIPSTSPLKHTRELGKVTAYLIPFPKPRLKGVKPEGIPARFLIYTPPLPPLSKPAPGEKESQWHKTQRLWQEDVRRATMTNASRVTWKGMKAKGTSLINKGVSKSRSSTVEFLDRVSGGAITSTTQDIGEHEALTPTASSTIGQASDSIQELPASSPAAELSAPSTPSTTGTATIDRPPSVSSTRSIPKPNTLDSLTLIYPPSLALTPEETRAEFVNSLMRTREQSRNKALVASALLPFAATMDVILLVTFGGLTQTTGVWAYQNTRGAMASQKMTRGLARSESHNSAAELPAHLEEKGCTCGHHEGDFGCAEQVPKADKKGKSKSKDVDTGITMSIQTSIALEPFTRYLELACLQKSYTMFPHVESAQSSHASDPTEDEILNAIGWAPTRRYGRDLDMEEQGGKTERLSAEQDEEWQRREAREDIERVVRKAAAEWVVACKGFKK</sequence>
<feature type="compositionally biased region" description="Polar residues" evidence="1">
    <location>
        <begin position="353"/>
        <end position="363"/>
    </location>
</feature>
<proteinExistence type="predicted"/>
<feature type="region of interest" description="Disordered" evidence="1">
    <location>
        <begin position="118"/>
        <end position="211"/>
    </location>
</feature>
<feature type="region of interest" description="Disordered" evidence="1">
    <location>
        <begin position="353"/>
        <end position="405"/>
    </location>
</feature>
<evidence type="ECO:0000313" key="3">
    <source>
        <dbReference type="Proteomes" id="UP001521785"/>
    </source>
</evidence>
<gene>
    <name evidence="2" type="ORF">SLS60_004929</name>
</gene>
<accession>A0ABR3RLP1</accession>